<dbReference type="EMBL" id="JASDAP010000006">
    <property type="protein sequence ID" value="KAK1900758.1"/>
    <property type="molecule type" value="Genomic_DNA"/>
</dbReference>
<evidence type="ECO:0000259" key="13">
    <source>
        <dbReference type="Pfam" id="PF16589"/>
    </source>
</evidence>
<keyword evidence="6 10" id="KW-0010">Activator</keyword>
<feature type="domain" description="TERF2-interacting telomeric protein 1 Myb" evidence="12">
    <location>
        <begin position="128"/>
        <end position="181"/>
    </location>
</feature>
<comment type="function">
    <text evidence="10">Acts both as a regulator of telomere function and as a transcription regulator. Involved in the regulation of telomere length and protection as a component of the shelterin complex (telosome). Does not bind DNA directly: recruited to telomeric double-stranded 5'-TTAGGG-3' repeats via its interaction with terf2. Independently of its function in telomeres, also acts as a transcription regulator: recruited to extratelomeric 5'-TTAGGG-3' sites via its association with terf2 or other factors, and regulates gene expression.</text>
</comment>
<evidence type="ECO:0000256" key="1">
    <source>
        <dbReference type="ARBA" id="ARBA00010467"/>
    </source>
</evidence>
<evidence type="ECO:0000313" key="15">
    <source>
        <dbReference type="Proteomes" id="UP001228049"/>
    </source>
</evidence>
<dbReference type="AlphaFoldDB" id="A0AAD9CGV9"/>
<dbReference type="InterPro" id="IPR036420">
    <property type="entry name" value="BRCT_dom_sf"/>
</dbReference>
<dbReference type="PANTHER" id="PTHR16466:SF6">
    <property type="entry name" value="TELOMERIC REPEAT-BINDING FACTOR 2-INTERACTING PROTEIN 1"/>
    <property type="match status" value="1"/>
</dbReference>
<gene>
    <name evidence="14" type="ORF">KUDE01_003733</name>
</gene>
<name>A0AAD9CGV9_DISEL</name>
<comment type="caution">
    <text evidence="14">The sequence shown here is derived from an EMBL/GenBank/DDBJ whole genome shotgun (WGS) entry which is preliminary data.</text>
</comment>
<keyword evidence="7 10" id="KW-0804">Transcription</keyword>
<comment type="subcellular location">
    <subcellularLocation>
        <location evidence="10">Nucleus</location>
    </subcellularLocation>
    <subcellularLocation>
        <location evidence="10">Chromosome</location>
        <location evidence="10">Telomere</location>
    </subcellularLocation>
</comment>
<protein>
    <recommendedName>
        <fullName evidence="2 10">Telomeric repeat-binding factor 2-interacting protein 1</fullName>
        <shortName evidence="10">TERF2-interacting telomeric protein 1</shortName>
    </recommendedName>
    <alternativeName>
        <fullName evidence="9 10">Repressor/activator protein 1 homolog</fullName>
    </alternativeName>
</protein>
<feature type="compositionally biased region" description="Pro residues" evidence="11">
    <location>
        <begin position="449"/>
        <end position="460"/>
    </location>
</feature>
<dbReference type="CDD" id="cd11655">
    <property type="entry name" value="rap1_myb-like"/>
    <property type="match status" value="1"/>
</dbReference>
<dbReference type="GO" id="GO:0031848">
    <property type="term" value="P:protection from non-homologous end joining at telomere"/>
    <property type="evidence" value="ECO:0007669"/>
    <property type="project" value="TreeGrafter"/>
</dbReference>
<feature type="compositionally biased region" description="Polar residues" evidence="11">
    <location>
        <begin position="214"/>
        <end position="239"/>
    </location>
</feature>
<evidence type="ECO:0000256" key="9">
    <source>
        <dbReference type="ARBA" id="ARBA00032471"/>
    </source>
</evidence>
<proteinExistence type="inferred from homology"/>
<evidence type="ECO:0000256" key="2">
    <source>
        <dbReference type="ARBA" id="ARBA00017805"/>
    </source>
</evidence>
<dbReference type="Pfam" id="PF16589">
    <property type="entry name" value="BRCT_2"/>
    <property type="match status" value="1"/>
</dbReference>
<comment type="similarity">
    <text evidence="1 10">Belongs to the RAP1 family.</text>
</comment>
<evidence type="ECO:0000259" key="12">
    <source>
        <dbReference type="Pfam" id="PF08914"/>
    </source>
</evidence>
<sequence>MASTQQNAAISDISPVLFLTVEGEPMSFFLRPGPVKCKLQPLIAAGGGTLSNVQRPGAILLIDPEENGSIPETTAHCYVSTQYIHDCIEKEEQLNLKDYRLNPEVSLRQSPRLNKTPRRLSGVGRIAYTAEDDAAISSYVSKHQKEVGGNRIWLEMETQLVTNHSWQSMKSHYKVQLANKHPEVLEIDAQPIPAEDTQPESPKSISPEKEVQLENPQSDEQPAESTLVETTVEAETSNPPEAEGPCLDPHTDAQPIQAESMETIISSEKKMVPEDSPPAQPESLPGTPLQKKPKEKQKASPKPQQPQRRPTRWHLVLEGSPEPYGEKLRSATSSRRYGSPPQLSKKSKFPTKSAHKKDKMVEQPPSKKARGTSVTAVPEEPQEESAQAPVSETAPTDAESNSMPQEVEKKKEKRKLGILELAIKEFEDESESNEDVAPDLQNPSETPTIQPPATEPPPPTADTASTLPDPEHGADLQENTPDPQASSSNCPPETGCPEPAAAEGVRSSSKAHLFIFDSETQEEEDSQSVIGPRREAPSRPEAAVNKDAAFSLTQVQLEEDKQLIKKLMKQTGQDLISVTKALLRTSGDSSAALEHLLNPSSALGPLWCRSDDVEG</sequence>
<keyword evidence="5 10" id="KW-0805">Transcription regulation</keyword>
<evidence type="ECO:0000256" key="10">
    <source>
        <dbReference type="RuleBase" id="RU367107"/>
    </source>
</evidence>
<evidence type="ECO:0000313" key="14">
    <source>
        <dbReference type="EMBL" id="KAK1900758.1"/>
    </source>
</evidence>
<dbReference type="Proteomes" id="UP001228049">
    <property type="component" value="Unassembled WGS sequence"/>
</dbReference>
<evidence type="ECO:0000256" key="6">
    <source>
        <dbReference type="ARBA" id="ARBA00023159"/>
    </source>
</evidence>
<evidence type="ECO:0000256" key="8">
    <source>
        <dbReference type="ARBA" id="ARBA00023242"/>
    </source>
</evidence>
<comment type="subunit">
    <text evidence="10">Homodimer.</text>
</comment>
<feature type="domain" description="BRCT" evidence="13">
    <location>
        <begin position="20"/>
        <end position="100"/>
    </location>
</feature>
<dbReference type="GO" id="GO:0042162">
    <property type="term" value="F:telomeric DNA binding"/>
    <property type="evidence" value="ECO:0007669"/>
    <property type="project" value="TreeGrafter"/>
</dbReference>
<feature type="compositionally biased region" description="Polar residues" evidence="11">
    <location>
        <begin position="477"/>
        <end position="491"/>
    </location>
</feature>
<dbReference type="InterPro" id="IPR039595">
    <property type="entry name" value="TE2IP/Rap1"/>
</dbReference>
<evidence type="ECO:0000256" key="7">
    <source>
        <dbReference type="ARBA" id="ARBA00023163"/>
    </source>
</evidence>
<accession>A0AAD9CGV9</accession>
<evidence type="ECO:0000256" key="5">
    <source>
        <dbReference type="ARBA" id="ARBA00023015"/>
    </source>
</evidence>
<reference evidence="14" key="1">
    <citation type="submission" date="2023-04" db="EMBL/GenBank/DDBJ databases">
        <title>Chromosome-level genome of Chaenocephalus aceratus.</title>
        <authorList>
            <person name="Park H."/>
        </authorList>
    </citation>
    <scope>NUCLEOTIDE SEQUENCE</scope>
    <source>
        <strain evidence="14">DE</strain>
        <tissue evidence="14">Muscle</tissue>
    </source>
</reference>
<dbReference type="GO" id="GO:0010833">
    <property type="term" value="P:telomere maintenance via telomere lengthening"/>
    <property type="evidence" value="ECO:0007669"/>
    <property type="project" value="UniProtKB-UniRule"/>
</dbReference>
<dbReference type="InterPro" id="IPR009057">
    <property type="entry name" value="Homeodomain-like_sf"/>
</dbReference>
<evidence type="ECO:0000256" key="4">
    <source>
        <dbReference type="ARBA" id="ARBA00022895"/>
    </source>
</evidence>
<feature type="compositionally biased region" description="Acidic residues" evidence="11">
    <location>
        <begin position="426"/>
        <end position="437"/>
    </location>
</feature>
<dbReference type="FunFam" id="1.10.10.60:FF:000246">
    <property type="entry name" value="Telomeric repeat-binding factor 2-interacting protein 1"/>
    <property type="match status" value="1"/>
</dbReference>
<dbReference type="PANTHER" id="PTHR16466">
    <property type="entry name" value="TELOMERE REPEAT-BINDING FACTOR 2-INTERACTING PROTEIN 1"/>
    <property type="match status" value="1"/>
</dbReference>
<keyword evidence="4 10" id="KW-0779">Telomere</keyword>
<keyword evidence="8 10" id="KW-0539">Nucleus</keyword>
<dbReference type="SUPFAM" id="SSF52113">
    <property type="entry name" value="BRCT domain"/>
    <property type="match status" value="1"/>
</dbReference>
<dbReference type="GO" id="GO:0006355">
    <property type="term" value="P:regulation of DNA-templated transcription"/>
    <property type="evidence" value="ECO:0007669"/>
    <property type="project" value="UniProtKB-UniRule"/>
</dbReference>
<feature type="region of interest" description="Disordered" evidence="11">
    <location>
        <begin position="190"/>
        <end position="542"/>
    </location>
</feature>
<evidence type="ECO:0000256" key="3">
    <source>
        <dbReference type="ARBA" id="ARBA00022454"/>
    </source>
</evidence>
<feature type="compositionally biased region" description="Basic residues" evidence="11">
    <location>
        <begin position="345"/>
        <end position="358"/>
    </location>
</feature>
<feature type="compositionally biased region" description="Low complexity" evidence="11">
    <location>
        <begin position="376"/>
        <end position="390"/>
    </location>
</feature>
<dbReference type="GO" id="GO:0070187">
    <property type="term" value="C:shelterin complex"/>
    <property type="evidence" value="ECO:0007669"/>
    <property type="project" value="TreeGrafter"/>
</dbReference>
<dbReference type="Pfam" id="PF08914">
    <property type="entry name" value="Myb_Rap1"/>
    <property type="match status" value="1"/>
</dbReference>
<dbReference type="SUPFAM" id="SSF46689">
    <property type="entry name" value="Homeodomain-like"/>
    <property type="match status" value="1"/>
</dbReference>
<keyword evidence="3 10" id="KW-0158">Chromosome</keyword>
<dbReference type="GO" id="GO:0005654">
    <property type="term" value="C:nucleoplasm"/>
    <property type="evidence" value="ECO:0007669"/>
    <property type="project" value="UniProtKB-ARBA"/>
</dbReference>
<organism evidence="14 15">
    <name type="scientific">Dissostichus eleginoides</name>
    <name type="common">Patagonian toothfish</name>
    <name type="synonym">Dissostichus amissus</name>
    <dbReference type="NCBI Taxonomy" id="100907"/>
    <lineage>
        <taxon>Eukaryota</taxon>
        <taxon>Metazoa</taxon>
        <taxon>Chordata</taxon>
        <taxon>Craniata</taxon>
        <taxon>Vertebrata</taxon>
        <taxon>Euteleostomi</taxon>
        <taxon>Actinopterygii</taxon>
        <taxon>Neopterygii</taxon>
        <taxon>Teleostei</taxon>
        <taxon>Neoteleostei</taxon>
        <taxon>Acanthomorphata</taxon>
        <taxon>Eupercaria</taxon>
        <taxon>Perciformes</taxon>
        <taxon>Notothenioidei</taxon>
        <taxon>Nototheniidae</taxon>
        <taxon>Dissostichus</taxon>
    </lineage>
</organism>
<dbReference type="InterPro" id="IPR015010">
    <property type="entry name" value="TERF2IP_Myb"/>
</dbReference>
<keyword evidence="15" id="KW-1185">Reference proteome</keyword>
<evidence type="ECO:0000256" key="11">
    <source>
        <dbReference type="SAM" id="MobiDB-lite"/>
    </source>
</evidence>
<dbReference type="Gene3D" id="1.10.10.60">
    <property type="entry name" value="Homeodomain-like"/>
    <property type="match status" value="1"/>
</dbReference>
<dbReference type="InterPro" id="IPR001357">
    <property type="entry name" value="BRCT_dom"/>
</dbReference>
<feature type="compositionally biased region" description="Polar residues" evidence="11">
    <location>
        <begin position="330"/>
        <end position="344"/>
    </location>
</feature>